<dbReference type="CDD" id="cd11613">
    <property type="entry name" value="SAF_AH_GD"/>
    <property type="match status" value="1"/>
</dbReference>
<dbReference type="InterPro" id="IPR044144">
    <property type="entry name" value="SAF_UxaA/GarD"/>
</dbReference>
<evidence type="ECO:0000313" key="5">
    <source>
        <dbReference type="Proteomes" id="UP000253046"/>
    </source>
</evidence>
<dbReference type="Gene3D" id="2.30.130.110">
    <property type="match status" value="1"/>
</dbReference>
<evidence type="ECO:0000256" key="1">
    <source>
        <dbReference type="ARBA" id="ARBA00010986"/>
    </source>
</evidence>
<dbReference type="GO" id="GO:0019698">
    <property type="term" value="P:D-galacturonate catabolic process"/>
    <property type="evidence" value="ECO:0007669"/>
    <property type="project" value="TreeGrafter"/>
</dbReference>
<dbReference type="EMBL" id="QNRY01000072">
    <property type="protein sequence ID" value="RBP57260.1"/>
    <property type="molecule type" value="Genomic_DNA"/>
</dbReference>
<dbReference type="PANTHER" id="PTHR30536:SF5">
    <property type="entry name" value="ALTRONATE DEHYDRATASE"/>
    <property type="match status" value="1"/>
</dbReference>
<dbReference type="InterPro" id="IPR013974">
    <property type="entry name" value="SAF"/>
</dbReference>
<name>A0A366HY02_9GAMM</name>
<protein>
    <submittedName>
        <fullName evidence="4">D-altronate dehydratase</fullName>
    </submittedName>
</protein>
<feature type="domain" description="SAF" evidence="3">
    <location>
        <begin position="11"/>
        <end position="82"/>
    </location>
</feature>
<dbReference type="InterPro" id="IPR048332">
    <property type="entry name" value="GD_AH_C"/>
</dbReference>
<reference evidence="4 5" key="1">
    <citation type="submission" date="2018-06" db="EMBL/GenBank/DDBJ databases">
        <title>Genomic Encyclopedia of Type Strains, Phase IV (KMG-IV): sequencing the most valuable type-strain genomes for metagenomic binning, comparative biology and taxonomic classification.</title>
        <authorList>
            <person name="Goeker M."/>
        </authorList>
    </citation>
    <scope>NUCLEOTIDE SEQUENCE [LARGE SCALE GENOMIC DNA]</scope>
    <source>
        <strain evidence="4 5">DSM 30166</strain>
    </source>
</reference>
<dbReference type="GO" id="GO:0016829">
    <property type="term" value="F:lyase activity"/>
    <property type="evidence" value="ECO:0007669"/>
    <property type="project" value="UniProtKB-KW"/>
</dbReference>
<comment type="similarity">
    <text evidence="1">Belongs to the UxaA family.</text>
</comment>
<keyword evidence="5" id="KW-1185">Reference proteome</keyword>
<organism evidence="4 5">
    <name type="scientific">Brenneria salicis ATCC 15712 = DSM 30166</name>
    <dbReference type="NCBI Taxonomy" id="714314"/>
    <lineage>
        <taxon>Bacteria</taxon>
        <taxon>Pseudomonadati</taxon>
        <taxon>Pseudomonadota</taxon>
        <taxon>Gammaproteobacteria</taxon>
        <taxon>Enterobacterales</taxon>
        <taxon>Pectobacteriaceae</taxon>
        <taxon>Brenneria</taxon>
    </lineage>
</organism>
<dbReference type="InterPro" id="IPR052172">
    <property type="entry name" value="UxaA_altronate/galactarate_dh"/>
</dbReference>
<dbReference type="AlphaFoldDB" id="A0A366HY02"/>
<dbReference type="Pfam" id="PF08666">
    <property type="entry name" value="SAF"/>
    <property type="match status" value="1"/>
</dbReference>
<keyword evidence="2" id="KW-0456">Lyase</keyword>
<dbReference type="Pfam" id="PF04295">
    <property type="entry name" value="GD_AH_second"/>
    <property type="match status" value="1"/>
</dbReference>
<dbReference type="RefSeq" id="WP_113869679.1">
    <property type="nucleotide sequence ID" value="NZ_AGJP01000001.1"/>
</dbReference>
<dbReference type="Proteomes" id="UP000253046">
    <property type="component" value="Unassembled WGS sequence"/>
</dbReference>
<dbReference type="PANTHER" id="PTHR30536">
    <property type="entry name" value="ALTRONATE/GALACTARATE DEHYDRATASE"/>
    <property type="match status" value="1"/>
</dbReference>
<accession>A0A366HY02</accession>
<evidence type="ECO:0000259" key="3">
    <source>
        <dbReference type="SMART" id="SM00858"/>
    </source>
</evidence>
<comment type="caution">
    <text evidence="4">The sequence shown here is derived from an EMBL/GenBank/DDBJ whole genome shotgun (WGS) entry which is preliminary data.</text>
</comment>
<gene>
    <name evidence="4" type="ORF">DES54_1722</name>
</gene>
<sequence length="496" mass="54738">MQSIIKIHSLDNVAVALRDLQQDETIAVDSHTVTLLQPVARRHKFALESLAAGEMIIKYGLPIGHALAAIAPGEHIHSHNAKTNLSDWDKYQYQPAFIDLPQQMPDREVRIYRRNNGDVGIRNELWILPTVGCVNGIARQIQQRFLKEMQDAQDIDGVYLFSHPFGCSQLGQDHQNTRTMLQNMVRHPNAGAVLVIGLGCENNQVDAFRATLGEYDVERVGFMICQQQDDEVEAGLERLRVLYQAMRNDKRAPGKLSELKFGLECGGSDGLSGITSNPLLGRFSDYMITNGGTTVLTEVPEMFGAERILMSRCHNVATFEKTVHMVNDFKQYFIAHDQPIYENPSPGNKAGGITTLEEKSLGCTQKAGQGKVVDVMKYGERLLTPGLNLLSAPGNDAVATSALAGAGCHMVLFSTGRGTPYGGFVPTVKLATNSELAKKKPHWIDFDAGRLLQGMSMETLLTQFIELIVEIADGKRARNEINDFRELAIFKSGVTL</sequence>
<evidence type="ECO:0000256" key="2">
    <source>
        <dbReference type="ARBA" id="ARBA00023239"/>
    </source>
</evidence>
<evidence type="ECO:0000313" key="4">
    <source>
        <dbReference type="EMBL" id="RBP57260.1"/>
    </source>
</evidence>
<dbReference type="Pfam" id="PF20629">
    <property type="entry name" value="GD_AH_C"/>
    <property type="match status" value="1"/>
</dbReference>
<proteinExistence type="inferred from homology"/>
<dbReference type="SMART" id="SM00858">
    <property type="entry name" value="SAF"/>
    <property type="match status" value="1"/>
</dbReference>
<dbReference type="InterPro" id="IPR007392">
    <property type="entry name" value="GD_AH_second"/>
</dbReference>
<dbReference type="OrthoDB" id="9804574at2"/>